<feature type="domain" description="HTH luxR-type" evidence="4">
    <location>
        <begin position="152"/>
        <end position="217"/>
    </location>
</feature>
<dbReference type="CDD" id="cd06170">
    <property type="entry name" value="LuxR_C_like"/>
    <property type="match status" value="1"/>
</dbReference>
<dbReference type="CDD" id="cd17535">
    <property type="entry name" value="REC_NarL-like"/>
    <property type="match status" value="1"/>
</dbReference>
<dbReference type="EMBL" id="BSFF01000003">
    <property type="protein sequence ID" value="GLK56602.1"/>
    <property type="molecule type" value="Genomic_DNA"/>
</dbReference>
<dbReference type="Pfam" id="PF00196">
    <property type="entry name" value="GerE"/>
    <property type="match status" value="1"/>
</dbReference>
<dbReference type="PROSITE" id="PS50043">
    <property type="entry name" value="HTH_LUXR_2"/>
    <property type="match status" value="1"/>
</dbReference>
<dbReference type="InterPro" id="IPR058245">
    <property type="entry name" value="NreC/VraR/RcsB-like_REC"/>
</dbReference>
<dbReference type="SMART" id="SM00421">
    <property type="entry name" value="HTH_LUXR"/>
    <property type="match status" value="1"/>
</dbReference>
<dbReference type="EMBL" id="JAFBCY010000003">
    <property type="protein sequence ID" value="MBM7852393.1"/>
    <property type="molecule type" value="Genomic_DNA"/>
</dbReference>
<dbReference type="Proteomes" id="UP000758856">
    <property type="component" value="Unassembled WGS sequence"/>
</dbReference>
<dbReference type="RefSeq" id="WP_204950787.1">
    <property type="nucleotide sequence ID" value="NZ_BSFF01000003.1"/>
</dbReference>
<evidence type="ECO:0000313" key="7">
    <source>
        <dbReference type="EMBL" id="MBM7852393.1"/>
    </source>
</evidence>
<reference evidence="6" key="3">
    <citation type="submission" date="2023-01" db="EMBL/GenBank/DDBJ databases">
        <authorList>
            <person name="Sun Q."/>
            <person name="Evtushenko L."/>
        </authorList>
    </citation>
    <scope>NUCLEOTIDE SEQUENCE</scope>
    <source>
        <strain evidence="6">VKM B-1606</strain>
    </source>
</reference>
<dbReference type="PANTHER" id="PTHR45566:SF1">
    <property type="entry name" value="HTH-TYPE TRANSCRIPTIONAL REGULATOR YHJB-RELATED"/>
    <property type="match status" value="1"/>
</dbReference>
<dbReference type="Gene3D" id="3.40.50.2300">
    <property type="match status" value="1"/>
</dbReference>
<evidence type="ECO:0000259" key="4">
    <source>
        <dbReference type="PROSITE" id="PS50043"/>
    </source>
</evidence>
<feature type="domain" description="Response regulatory" evidence="5">
    <location>
        <begin position="6"/>
        <end position="123"/>
    </location>
</feature>
<dbReference type="AlphaFoldDB" id="A0A9W6IVX5"/>
<reference evidence="6" key="1">
    <citation type="journal article" date="2014" name="Int. J. Syst. Evol. Microbiol.">
        <title>Complete genome sequence of Corynebacterium casei LMG S-19264T (=DSM 44701T), isolated from a smear-ripened cheese.</title>
        <authorList>
            <consortium name="US DOE Joint Genome Institute (JGI-PGF)"/>
            <person name="Walter F."/>
            <person name="Albersmeier A."/>
            <person name="Kalinowski J."/>
            <person name="Ruckert C."/>
        </authorList>
    </citation>
    <scope>NUCLEOTIDE SEQUENCE</scope>
    <source>
        <strain evidence="6">VKM B-1606</strain>
    </source>
</reference>
<dbReference type="Pfam" id="PF00072">
    <property type="entry name" value="Response_reg"/>
    <property type="match status" value="1"/>
</dbReference>
<evidence type="ECO:0000256" key="2">
    <source>
        <dbReference type="ARBA" id="ARBA00023125"/>
    </source>
</evidence>
<comment type="caution">
    <text evidence="6">The sequence shown here is derived from an EMBL/GenBank/DDBJ whole genome shotgun (WGS) entry which is preliminary data.</text>
</comment>
<dbReference type="InterPro" id="IPR011006">
    <property type="entry name" value="CheY-like_superfamily"/>
</dbReference>
<dbReference type="PROSITE" id="PS50110">
    <property type="entry name" value="RESPONSE_REGULATORY"/>
    <property type="match status" value="1"/>
</dbReference>
<dbReference type="InterPro" id="IPR016032">
    <property type="entry name" value="Sig_transdc_resp-reg_C-effctor"/>
</dbReference>
<dbReference type="GO" id="GO:0003677">
    <property type="term" value="F:DNA binding"/>
    <property type="evidence" value="ECO:0007669"/>
    <property type="project" value="UniProtKB-KW"/>
</dbReference>
<gene>
    <name evidence="6" type="ORF">GCM10008170_26210</name>
    <name evidence="7" type="ORF">JOD31_002635</name>
</gene>
<keyword evidence="1 3" id="KW-0597">Phosphoprotein</keyword>
<organism evidence="6 9">
    <name type="scientific">Methylopila capsulata</name>
    <dbReference type="NCBI Taxonomy" id="61654"/>
    <lineage>
        <taxon>Bacteria</taxon>
        <taxon>Pseudomonadati</taxon>
        <taxon>Pseudomonadota</taxon>
        <taxon>Alphaproteobacteria</taxon>
        <taxon>Hyphomicrobiales</taxon>
        <taxon>Methylopilaceae</taxon>
        <taxon>Methylopila</taxon>
    </lineage>
</organism>
<dbReference type="InterPro" id="IPR051015">
    <property type="entry name" value="EvgA-like"/>
</dbReference>
<dbReference type="SMART" id="SM00448">
    <property type="entry name" value="REC"/>
    <property type="match status" value="1"/>
</dbReference>
<dbReference type="PRINTS" id="PR00038">
    <property type="entry name" value="HTHLUXR"/>
</dbReference>
<feature type="modified residue" description="4-aspartylphosphate" evidence="3">
    <location>
        <position position="58"/>
    </location>
</feature>
<dbReference type="GO" id="GO:0000160">
    <property type="term" value="P:phosphorelay signal transduction system"/>
    <property type="evidence" value="ECO:0007669"/>
    <property type="project" value="InterPro"/>
</dbReference>
<evidence type="ECO:0000256" key="1">
    <source>
        <dbReference type="ARBA" id="ARBA00022553"/>
    </source>
</evidence>
<evidence type="ECO:0000313" key="9">
    <source>
        <dbReference type="Proteomes" id="UP001143400"/>
    </source>
</evidence>
<proteinExistence type="predicted"/>
<keyword evidence="8" id="KW-1185">Reference proteome</keyword>
<reference evidence="7 8" key="2">
    <citation type="submission" date="2021-01" db="EMBL/GenBank/DDBJ databases">
        <title>Genomic Encyclopedia of Type Strains, Phase IV (KMG-IV): sequencing the most valuable type-strain genomes for metagenomic binning, comparative biology and taxonomic classification.</title>
        <authorList>
            <person name="Goeker M."/>
        </authorList>
    </citation>
    <scope>NUCLEOTIDE SEQUENCE [LARGE SCALE GENOMIC DNA]</scope>
    <source>
        <strain evidence="7 8">DSM 6130</strain>
    </source>
</reference>
<sequence>MTGHKVALIADGHEIFRAGLAAMLRSRLGFSHVIEAGNLDKAIEHLGIEKDITFASFDLNMAGVESVVSLQAVRDAFPELRFAIIAGSTRQEDILMALKIGAHGYVPKTLTIEGIVNALRLVLDGQIFVPPCISDPPRVEISATQSELSLITPADGLKLTRRQRDVLACIAQGKSNKEIARILDLADGTVKVHVNALFRALGVHNRVSAASALMQMGANNRYK</sequence>
<dbReference type="InterPro" id="IPR000792">
    <property type="entry name" value="Tscrpt_reg_LuxR_C"/>
</dbReference>
<name>A0A9W6IVX5_9HYPH</name>
<dbReference type="PANTHER" id="PTHR45566">
    <property type="entry name" value="HTH-TYPE TRANSCRIPTIONAL REGULATOR YHJB-RELATED"/>
    <property type="match status" value="1"/>
</dbReference>
<dbReference type="Proteomes" id="UP001143400">
    <property type="component" value="Unassembled WGS sequence"/>
</dbReference>
<accession>A0A9W6IVX5</accession>
<keyword evidence="2 6" id="KW-0238">DNA-binding</keyword>
<dbReference type="SUPFAM" id="SSF46894">
    <property type="entry name" value="C-terminal effector domain of the bipartite response regulators"/>
    <property type="match status" value="1"/>
</dbReference>
<evidence type="ECO:0000256" key="3">
    <source>
        <dbReference type="PROSITE-ProRule" id="PRU00169"/>
    </source>
</evidence>
<protein>
    <submittedName>
        <fullName evidence="7">DNA-binding NarL/FixJ family response regulator</fullName>
    </submittedName>
    <submittedName>
        <fullName evidence="6">DNA-binding response regulator</fullName>
    </submittedName>
</protein>
<evidence type="ECO:0000313" key="6">
    <source>
        <dbReference type="EMBL" id="GLK56602.1"/>
    </source>
</evidence>
<dbReference type="GO" id="GO:0006355">
    <property type="term" value="P:regulation of DNA-templated transcription"/>
    <property type="evidence" value="ECO:0007669"/>
    <property type="project" value="InterPro"/>
</dbReference>
<dbReference type="InterPro" id="IPR001789">
    <property type="entry name" value="Sig_transdc_resp-reg_receiver"/>
</dbReference>
<evidence type="ECO:0000259" key="5">
    <source>
        <dbReference type="PROSITE" id="PS50110"/>
    </source>
</evidence>
<evidence type="ECO:0000313" key="8">
    <source>
        <dbReference type="Proteomes" id="UP000758856"/>
    </source>
</evidence>
<dbReference type="SUPFAM" id="SSF52172">
    <property type="entry name" value="CheY-like"/>
    <property type="match status" value="1"/>
</dbReference>